<dbReference type="SMART" id="SM00575">
    <property type="entry name" value="ZnF_PMZ"/>
    <property type="match status" value="1"/>
</dbReference>
<evidence type="ECO:0000256" key="6">
    <source>
        <dbReference type="SAM" id="MobiDB-lite"/>
    </source>
</evidence>
<dbReference type="InterPro" id="IPR058594">
    <property type="entry name" value="PB1-like_dom_pln"/>
</dbReference>
<dbReference type="PANTHER" id="PTHR31973">
    <property type="entry name" value="POLYPROTEIN, PUTATIVE-RELATED"/>
    <property type="match status" value="1"/>
</dbReference>
<dbReference type="InterPro" id="IPR043502">
    <property type="entry name" value="DNA/RNA_pol_sf"/>
</dbReference>
<dbReference type="GO" id="GO:0008270">
    <property type="term" value="F:zinc ion binding"/>
    <property type="evidence" value="ECO:0007669"/>
    <property type="project" value="UniProtKB-KW"/>
</dbReference>
<dbReference type="InterPro" id="IPR005162">
    <property type="entry name" value="Retrotrans_gag_dom"/>
</dbReference>
<dbReference type="Proteomes" id="UP000188268">
    <property type="component" value="Unassembled WGS sequence"/>
</dbReference>
<dbReference type="Gene3D" id="2.40.70.10">
    <property type="entry name" value="Acid Proteases"/>
    <property type="match status" value="1"/>
</dbReference>
<dbReference type="GO" id="GO:0003676">
    <property type="term" value="F:nucleic acid binding"/>
    <property type="evidence" value="ECO:0007669"/>
    <property type="project" value="InterPro"/>
</dbReference>
<keyword evidence="9" id="KW-0548">Nucleotidyltransferase</keyword>
<evidence type="ECO:0000256" key="4">
    <source>
        <dbReference type="ARBA" id="ARBA00023172"/>
    </source>
</evidence>
<dbReference type="SUPFAM" id="SSF56672">
    <property type="entry name" value="DNA/RNA polymerases"/>
    <property type="match status" value="1"/>
</dbReference>
<dbReference type="InterPro" id="IPR006564">
    <property type="entry name" value="Znf_PMZ"/>
</dbReference>
<keyword evidence="3" id="KW-0862">Zinc</keyword>
<feature type="domain" description="SWIM-type" evidence="8">
    <location>
        <begin position="1787"/>
        <end position="1819"/>
    </location>
</feature>
<organism evidence="9 10">
    <name type="scientific">Corchorus capsularis</name>
    <name type="common">Jute</name>
    <dbReference type="NCBI Taxonomy" id="210143"/>
    <lineage>
        <taxon>Eukaryota</taxon>
        <taxon>Viridiplantae</taxon>
        <taxon>Streptophyta</taxon>
        <taxon>Embryophyta</taxon>
        <taxon>Tracheophyta</taxon>
        <taxon>Spermatophyta</taxon>
        <taxon>Magnoliopsida</taxon>
        <taxon>eudicotyledons</taxon>
        <taxon>Gunneridae</taxon>
        <taxon>Pentapetalae</taxon>
        <taxon>rosids</taxon>
        <taxon>malvids</taxon>
        <taxon>Malvales</taxon>
        <taxon>Malvaceae</taxon>
        <taxon>Grewioideae</taxon>
        <taxon>Apeibeae</taxon>
        <taxon>Corchorus</taxon>
    </lineage>
</organism>
<dbReference type="GO" id="GO:0006310">
    <property type="term" value="P:DNA recombination"/>
    <property type="evidence" value="ECO:0007669"/>
    <property type="project" value="UniProtKB-KW"/>
</dbReference>
<keyword evidence="4" id="KW-0233">DNA recombination</keyword>
<feature type="region of interest" description="Disordered" evidence="6">
    <location>
        <begin position="1403"/>
        <end position="1429"/>
    </location>
</feature>
<dbReference type="Gene3D" id="3.10.10.10">
    <property type="entry name" value="HIV Type 1 Reverse Transcriptase, subunit A, domain 1"/>
    <property type="match status" value="1"/>
</dbReference>
<keyword evidence="9" id="KW-0808">Transferase</keyword>
<dbReference type="PROSITE" id="PS50966">
    <property type="entry name" value="ZF_SWIM"/>
    <property type="match status" value="1"/>
</dbReference>
<dbReference type="Gene3D" id="1.10.340.70">
    <property type="match status" value="1"/>
</dbReference>
<name>A0A1R3JZR2_COCAP</name>
<accession>A0A1R3JZR2</accession>
<dbReference type="Gramene" id="OMP00330">
    <property type="protein sequence ID" value="OMP00330"/>
    <property type="gene ID" value="CCACVL1_03376"/>
</dbReference>
<sequence length="2053" mass="231502">MSSSGYGADVPTYLQDMLSKIMAAFDDKTKAIDERANERMIAMEERFVQLAKGVHGDNGKTLEVPAASETNNGAIDTTIPTLNNTTGAKDGIASASADTTYVTKDQLQSLDDDLKLKEFSKSLTGKAYTWYVNLIPGSIESWNQMCTQFGEKFFPTQEKLTLIDLGREHQKSGEDLMEYIQRFRERVLDVHDAYNERELVKVCMQGMFDEYRVHLENLPLYTFAALVEAARRTNSSVQRQKESRYARRNTPPVHAVQFQKRNNDRPRNDRFQKRPKTDFRRGDDAPPFPVPVEKVRALLQEWIRDGQINLPFVSRMPTGQEKIDPKYCDYHRVVGHPFAECWSMRRLIQNRVRKGELVINSNDTVQVNLLPTHGACAVIHSLRDEQYENEDAYDTHVAAVMTSTIASSLLKTPNVRHFFDMLGFCDDARKEAAEALVQVANKYHDMCTPDPNHNKPLYVESTINGVYIRTTFIDDGSGLNLMPLKTLRALGIDQRSLRHPMIINAFDNKGTRTLGYVTVNMKVGNIQEQTCFHVLDADVAYHVLVGRKWLHAHYLIASTLHQCIKGYWNDKEVSIPATKAPFEQNEVRYAEASFFDELADDGEGALGRPIGVSLPPWSNYDGISHCNVKRTKKGNKMRCGNATGGSRGADVTSYTRADGRIDKPKPQEEELEELNIADEGGTPKPLFLSKNLSAEQKSVLIELLKEFEDVFAWSYEQMPGLDTNLVTHELHIAPGSRLVKQSARLFQPEIETKIKEEIEKLLRVDSSSLFTILHGHEMFSFMDGFSGYNQIKMAQEDAEKTAFRTPIGNFYYTVVPFGLKNAGATYQRAMTAIFHDMLHECVEDYVDDIVVKSKKAADHLTDLRKVFERCRKYNLRMNPLKCAFGVTSGKFLGGSGAGIVLVPPEARCEHEEALSLAFKLDFPCTNNQAEYEALVLGLHTARIIGVEELCIIGDSNLVVKQTNGEFSLKEPTLAPYRDLVRSFLDKFQSVRCEHSPRSSNRYADALATLASKINMPDGEQTIPLTVKRWSIPSPHALWMETPKGEEEQDWRDPIIQQLGDPTSNLLPSLKKYVLIHGTLYYRGANEVLARCVSSKEADCRLKAAHRQWCGQEGPPLYRRLQRAGYYWPTMMKDATHMESLCAKCSEPPNVHECHFVGSVGDCRRPYIDFLQNGVLLTNYQDARRIKRRAERFFLKGNELFRTSFAGKPLKCVSPADMTALLEDVHGGVKMAFDTAIVRFHYEGRFSGVDEELQYVGGYVDDLVFDPDKISKNEFEQLCQRAGYKNIVRMFYQRPGFLLCDGLKPIINDASIIDMTGELFLNDGVIDVYVEHGVEVVPEIAGLLENGENLADPPVVNLGDPPVVNLGDPVEDVGVNLQDVHVEDNGDINDDVGEVEVDEVNLEGLHDEDGEDEGPAAGENGENDLESDGEGISEFHIDSEYDDSDDPLEIESDEELIVNEATTMRGRFPRFDSTADVPYIYKSMLFKNSDEFKLASKEMIVESYVVNYEEEFAKLWSYKDMILLSNPGSTVKMDTFRADPDGPPVFERMYICLGALKEGRDGNNQMFPVAWALVEDETTLTWSWFIECLQEDLGIGDRFGFTFMSDQHKAIQRSIEDNVPQAEHRFCARHVWVNWQGRGHRGDEMNDFFWRLVKAPTLREYYEILDKLKQKSSQAATDFEAYTPPAKFCRTFFRLESMVEVADNNLCEAFNKTLLKARKMPVISLFEMMRREMMKRIVKKNNELSRWRDGLGPRIWQSIEKSAKIAQYCRVIFNGADGYEVEHGESRYVVRLEEKTCTCRIYKLSGVPCAHAICAIRERRGNVAEFVSSWYSKEVYMQSYSNPIQSMPGLKDWPTSDLPPNSTTPSHEEVNCSSPPQNPAKTKKKAHSSSQASVSVQIPDLNANANSQAASSGCGDAEASASVILPSQQSGTDPTTVNSSSKAKSGQSKKKKQTLMLDLGRKRDSTVTDNNGRVLECVWVKGQVRLSQAKYANQRRITATFLQRAAQKKFRARLEALKKGLQPAASGDNVPLQGTQESVTTASASSKGKNKQQN</sequence>
<dbReference type="Gene3D" id="3.30.70.270">
    <property type="match status" value="1"/>
</dbReference>
<keyword evidence="2 5" id="KW-0863">Zinc-finger</keyword>
<dbReference type="PANTHER" id="PTHR31973:SF187">
    <property type="entry name" value="MUTATOR TRANSPOSASE MUDRA PROTEIN"/>
    <property type="match status" value="1"/>
</dbReference>
<dbReference type="PROSITE" id="PS50879">
    <property type="entry name" value="RNASE_H_1"/>
    <property type="match status" value="1"/>
</dbReference>
<evidence type="ECO:0000256" key="1">
    <source>
        <dbReference type="ARBA" id="ARBA00022723"/>
    </source>
</evidence>
<dbReference type="CDD" id="cd01647">
    <property type="entry name" value="RT_LTR"/>
    <property type="match status" value="1"/>
</dbReference>
<evidence type="ECO:0000256" key="3">
    <source>
        <dbReference type="ARBA" id="ARBA00022833"/>
    </source>
</evidence>
<gene>
    <name evidence="9" type="ORF">CCACVL1_03376</name>
</gene>
<evidence type="ECO:0000256" key="5">
    <source>
        <dbReference type="PROSITE-ProRule" id="PRU00325"/>
    </source>
</evidence>
<dbReference type="Pfam" id="PF00078">
    <property type="entry name" value="RVT_1"/>
    <property type="match status" value="1"/>
</dbReference>
<dbReference type="InterPro" id="IPR036397">
    <property type="entry name" value="RNaseH_sf"/>
</dbReference>
<dbReference type="InterPro" id="IPR002156">
    <property type="entry name" value="RNaseH_domain"/>
</dbReference>
<evidence type="ECO:0000313" key="9">
    <source>
        <dbReference type="EMBL" id="OMP00330.1"/>
    </source>
</evidence>
<dbReference type="InterPro" id="IPR007527">
    <property type="entry name" value="Znf_SWIM"/>
</dbReference>
<dbReference type="GO" id="GO:0004523">
    <property type="term" value="F:RNA-DNA hybrid ribonuclease activity"/>
    <property type="evidence" value="ECO:0007669"/>
    <property type="project" value="InterPro"/>
</dbReference>
<proteinExistence type="predicted"/>
<dbReference type="InterPro" id="IPR000477">
    <property type="entry name" value="RT_dom"/>
</dbReference>
<evidence type="ECO:0000259" key="7">
    <source>
        <dbReference type="PROSITE" id="PS50879"/>
    </source>
</evidence>
<dbReference type="Pfam" id="PF26130">
    <property type="entry name" value="PB1-like"/>
    <property type="match status" value="1"/>
</dbReference>
<dbReference type="Pfam" id="PF10551">
    <property type="entry name" value="MULE"/>
    <property type="match status" value="1"/>
</dbReference>
<evidence type="ECO:0000256" key="2">
    <source>
        <dbReference type="ARBA" id="ARBA00022771"/>
    </source>
</evidence>
<feature type="region of interest" description="Disordered" evidence="6">
    <location>
        <begin position="1847"/>
        <end position="1893"/>
    </location>
</feature>
<dbReference type="OrthoDB" id="101614at2759"/>
<keyword evidence="1" id="KW-0479">Metal-binding</keyword>
<dbReference type="GO" id="GO:0003964">
    <property type="term" value="F:RNA-directed DNA polymerase activity"/>
    <property type="evidence" value="ECO:0007669"/>
    <property type="project" value="UniProtKB-KW"/>
</dbReference>
<feature type="domain" description="RNase H type-1" evidence="7">
    <location>
        <begin position="879"/>
        <end position="1012"/>
    </location>
</feature>
<dbReference type="Pfam" id="PF13456">
    <property type="entry name" value="RVT_3"/>
    <property type="match status" value="1"/>
</dbReference>
<feature type="compositionally biased region" description="Basic and acidic residues" evidence="6">
    <location>
        <begin position="261"/>
        <end position="284"/>
    </location>
</feature>
<dbReference type="CDD" id="cd09279">
    <property type="entry name" value="RNase_HI_like"/>
    <property type="match status" value="1"/>
</dbReference>
<dbReference type="InterPro" id="IPR021109">
    <property type="entry name" value="Peptidase_aspartic_dom_sf"/>
</dbReference>
<feature type="compositionally biased region" description="Polar residues" evidence="6">
    <location>
        <begin position="1924"/>
        <end position="1937"/>
    </location>
</feature>
<protein>
    <submittedName>
        <fullName evidence="9">Reverse transcriptase</fullName>
    </submittedName>
</protein>
<dbReference type="InterPro" id="IPR018289">
    <property type="entry name" value="MULE_transposase_dom"/>
</dbReference>
<dbReference type="Pfam" id="PF03732">
    <property type="entry name" value="Retrotrans_gag"/>
    <property type="match status" value="1"/>
</dbReference>
<keyword evidence="9" id="KW-0695">RNA-directed DNA polymerase</keyword>
<feature type="compositionally biased region" description="Polar residues" evidence="6">
    <location>
        <begin position="2031"/>
        <end position="2053"/>
    </location>
</feature>
<reference evidence="9 10" key="1">
    <citation type="submission" date="2013-09" db="EMBL/GenBank/DDBJ databases">
        <title>Corchorus capsularis genome sequencing.</title>
        <authorList>
            <person name="Alam M."/>
            <person name="Haque M.S."/>
            <person name="Islam M.S."/>
            <person name="Emdad E.M."/>
            <person name="Islam M.M."/>
            <person name="Ahmed B."/>
            <person name="Halim A."/>
            <person name="Hossen Q.M.M."/>
            <person name="Hossain M.Z."/>
            <person name="Ahmed R."/>
            <person name="Khan M.M."/>
            <person name="Islam R."/>
            <person name="Rashid M.M."/>
            <person name="Khan S.A."/>
            <person name="Rahman M.S."/>
            <person name="Alam M."/>
        </authorList>
    </citation>
    <scope>NUCLEOTIDE SEQUENCE [LARGE SCALE GENOMIC DNA]</scope>
    <source>
        <strain evidence="10">cv. CVL-1</strain>
        <tissue evidence="9">Whole seedling</tissue>
    </source>
</reference>
<comment type="caution">
    <text evidence="9">The sequence shown here is derived from an EMBL/GenBank/DDBJ whole genome shotgun (WGS) entry which is preliminary data.</text>
</comment>
<dbReference type="InterPro" id="IPR043128">
    <property type="entry name" value="Rev_trsase/Diguanyl_cyclase"/>
</dbReference>
<feature type="region of interest" description="Disordered" evidence="6">
    <location>
        <begin position="235"/>
        <end position="286"/>
    </location>
</feature>
<feature type="region of interest" description="Disordered" evidence="6">
    <location>
        <begin position="2019"/>
        <end position="2053"/>
    </location>
</feature>
<evidence type="ECO:0000259" key="8">
    <source>
        <dbReference type="PROSITE" id="PS50966"/>
    </source>
</evidence>
<feature type="compositionally biased region" description="Acidic residues" evidence="6">
    <location>
        <begin position="1420"/>
        <end position="1429"/>
    </location>
</feature>
<dbReference type="Pfam" id="PF04434">
    <property type="entry name" value="SWIM"/>
    <property type="match status" value="1"/>
</dbReference>
<dbReference type="EMBL" id="AWWV01006665">
    <property type="protein sequence ID" value="OMP00330.1"/>
    <property type="molecule type" value="Genomic_DNA"/>
</dbReference>
<dbReference type="Gene3D" id="3.30.420.10">
    <property type="entry name" value="Ribonuclease H-like superfamily/Ribonuclease H"/>
    <property type="match status" value="1"/>
</dbReference>
<feature type="region of interest" description="Disordered" evidence="6">
    <location>
        <begin position="1924"/>
        <end position="1967"/>
    </location>
</feature>
<feature type="compositionally biased region" description="Polar residues" evidence="6">
    <location>
        <begin position="1857"/>
        <end position="1874"/>
    </location>
</feature>
<dbReference type="CDD" id="cd00303">
    <property type="entry name" value="retropepsin_like"/>
    <property type="match status" value="1"/>
</dbReference>
<keyword evidence="10" id="KW-1185">Reference proteome</keyword>
<evidence type="ECO:0000313" key="10">
    <source>
        <dbReference type="Proteomes" id="UP000188268"/>
    </source>
</evidence>
<feature type="compositionally biased region" description="Acidic residues" evidence="6">
    <location>
        <begin position="1403"/>
        <end position="1413"/>
    </location>
</feature>